<evidence type="ECO:0000256" key="1">
    <source>
        <dbReference type="SAM" id="MobiDB-lite"/>
    </source>
</evidence>
<accession>A0A1I6WAX7</accession>
<dbReference type="EMBL" id="FPAB01000016">
    <property type="protein sequence ID" value="SFT23138.1"/>
    <property type="molecule type" value="Genomic_DNA"/>
</dbReference>
<gene>
    <name evidence="2" type="ORF">SAMN05444716_11640</name>
</gene>
<evidence type="ECO:0000313" key="3">
    <source>
        <dbReference type="Proteomes" id="UP000198873"/>
    </source>
</evidence>
<dbReference type="RefSeq" id="WP_093844519.1">
    <property type="nucleotide sequence ID" value="NZ_FPAB01000016.1"/>
</dbReference>
<protein>
    <submittedName>
        <fullName evidence="2">Uncharacterized protein</fullName>
    </submittedName>
</protein>
<evidence type="ECO:0000313" key="2">
    <source>
        <dbReference type="EMBL" id="SFT23138.1"/>
    </source>
</evidence>
<keyword evidence="3" id="KW-1185">Reference proteome</keyword>
<proteinExistence type="predicted"/>
<reference evidence="3" key="1">
    <citation type="submission" date="2016-10" db="EMBL/GenBank/DDBJ databases">
        <authorList>
            <person name="Varghese N."/>
            <person name="Submissions S."/>
        </authorList>
    </citation>
    <scope>NUCLEOTIDE SEQUENCE [LARGE SCALE GENOMIC DNA]</scope>
    <source>
        <strain evidence="3">CGMCC 4.7047</strain>
    </source>
</reference>
<organism evidence="2 3">
    <name type="scientific">Streptomyces harbinensis</name>
    <dbReference type="NCBI Taxonomy" id="1176198"/>
    <lineage>
        <taxon>Bacteria</taxon>
        <taxon>Bacillati</taxon>
        <taxon>Actinomycetota</taxon>
        <taxon>Actinomycetes</taxon>
        <taxon>Kitasatosporales</taxon>
        <taxon>Streptomycetaceae</taxon>
        <taxon>Streptomyces</taxon>
    </lineage>
</organism>
<feature type="region of interest" description="Disordered" evidence="1">
    <location>
        <begin position="1"/>
        <end position="29"/>
    </location>
</feature>
<dbReference type="Proteomes" id="UP000198873">
    <property type="component" value="Unassembled WGS sequence"/>
</dbReference>
<sequence>MTEQQQPEVAAASWAEGEQIHGPDGDQISEPVKTLTLTFAAHHGPLVRGEWGNLLSVSARPDRPLLRVDSLECQYAYDHTGQTWWATSLSVEGLYCDDAGQALEPLRRQRLGAWGEDAPTTPRWAQDLVEAYRPASAPAPRPPRPVPVA</sequence>
<name>A0A1I6WAX7_9ACTN</name>
<dbReference type="AlphaFoldDB" id="A0A1I6WAX7"/>